<dbReference type="InterPro" id="IPR027450">
    <property type="entry name" value="AlkB-like"/>
</dbReference>
<feature type="compositionally biased region" description="Basic residues" evidence="5">
    <location>
        <begin position="1"/>
        <end position="12"/>
    </location>
</feature>
<reference evidence="8 9" key="1">
    <citation type="submission" date="2019-09" db="EMBL/GenBank/DDBJ databases">
        <title>The hologenome of the rock-dwelling lichen Lasallia pustulata.</title>
        <authorList>
            <person name="Greshake Tzovaras B."/>
            <person name="Segers F."/>
            <person name="Bicker A."/>
            <person name="Dal Grande F."/>
            <person name="Otte J."/>
            <person name="Hankeln T."/>
            <person name="Schmitt I."/>
            <person name="Ebersberger I."/>
        </authorList>
    </citation>
    <scope>NUCLEOTIDE SEQUENCE [LARGE SCALE GENOMIC DNA]</scope>
    <source>
        <strain evidence="8">A1-1</strain>
    </source>
</reference>
<feature type="region of interest" description="Disordered" evidence="5">
    <location>
        <begin position="312"/>
        <end position="332"/>
    </location>
</feature>
<proteinExistence type="predicted"/>
<dbReference type="EMBL" id="VXIT01000009">
    <property type="protein sequence ID" value="KAA6410179.1"/>
    <property type="molecule type" value="Genomic_DNA"/>
</dbReference>
<dbReference type="FunFam" id="2.60.120.590:FF:000010">
    <property type="entry name" value="GRF zinc finger domain protein"/>
    <property type="match status" value="1"/>
</dbReference>
<dbReference type="SUPFAM" id="SSF51197">
    <property type="entry name" value="Clavaminate synthase-like"/>
    <property type="match status" value="1"/>
</dbReference>
<feature type="region of interest" description="Disordered" evidence="5">
    <location>
        <begin position="1"/>
        <end position="44"/>
    </location>
</feature>
<organism evidence="8 9">
    <name type="scientific">Lasallia pustulata</name>
    <dbReference type="NCBI Taxonomy" id="136370"/>
    <lineage>
        <taxon>Eukaryota</taxon>
        <taxon>Fungi</taxon>
        <taxon>Dikarya</taxon>
        <taxon>Ascomycota</taxon>
        <taxon>Pezizomycotina</taxon>
        <taxon>Lecanoromycetes</taxon>
        <taxon>OSLEUM clade</taxon>
        <taxon>Umbilicariomycetidae</taxon>
        <taxon>Umbilicariales</taxon>
        <taxon>Umbilicariaceae</taxon>
        <taxon>Lasallia</taxon>
    </lineage>
</organism>
<evidence type="ECO:0000256" key="2">
    <source>
        <dbReference type="ARBA" id="ARBA00022771"/>
    </source>
</evidence>
<evidence type="ECO:0000256" key="1">
    <source>
        <dbReference type="ARBA" id="ARBA00022723"/>
    </source>
</evidence>
<dbReference type="PROSITE" id="PS51471">
    <property type="entry name" value="FE2OG_OXY"/>
    <property type="match status" value="1"/>
</dbReference>
<feature type="domain" description="Fe2OG dioxygenase" evidence="6">
    <location>
        <begin position="260"/>
        <end position="385"/>
    </location>
</feature>
<dbReference type="GO" id="GO:0051213">
    <property type="term" value="F:dioxygenase activity"/>
    <property type="evidence" value="ECO:0007669"/>
    <property type="project" value="InterPro"/>
</dbReference>
<sequence>MDSPASRKRRKLSAAALDNLSPANPVEPTRVEPVPPTTPPDSDSTDLKLALLASLHPGIDHSTLLDLLIGADGSVAAVSTALGTTLAKSPRKRGGGVGYQASLLSSFGLQQHQLQEATKKKGLTRKGQTLHLYTAEDVAAQTPCALIHDFLPRGEAEGLLRELLGEAETFEKQRFRLFERVVQSPHSACFYVGSGEEERRQRTEYVYNGSYLTDVRQLTPHMRAVSSRVRDAVNKAVAARIQSHYPGGVKLQYQSPNEWIPNAAFVNCYNGGADSVGYHTDQLTYLGPRAIIGSLSLGVAREFRVRKIVARDGGEEDAREGRKKKDDQDADAQGQIAIHLPHNSLLVMHAEMQEEWKHSIHPAQAIDPHPIAGSKRINITYRHYRESFHPRYTPRCRCGIATVLRCVQRKKENRGRYMWMCHAGITPGKEGCTFFQWADFDDDGEPPWAKK</sequence>
<dbReference type="AlphaFoldDB" id="A0A5M8PLD5"/>
<dbReference type="Pfam" id="PF13532">
    <property type="entry name" value="2OG-FeII_Oxy_2"/>
    <property type="match status" value="1"/>
</dbReference>
<protein>
    <submittedName>
        <fullName evidence="8">Clavaminate synthase</fullName>
    </submittedName>
</protein>
<dbReference type="InterPro" id="IPR010666">
    <property type="entry name" value="Znf_GRF"/>
</dbReference>
<dbReference type="InterPro" id="IPR032854">
    <property type="entry name" value="ALKBH3"/>
</dbReference>
<comment type="caution">
    <text evidence="8">The sequence shown here is derived from an EMBL/GenBank/DDBJ whole genome shotgun (WGS) entry which is preliminary data.</text>
</comment>
<dbReference type="GO" id="GO:0006307">
    <property type="term" value="P:DNA alkylation repair"/>
    <property type="evidence" value="ECO:0007669"/>
    <property type="project" value="InterPro"/>
</dbReference>
<dbReference type="Pfam" id="PF06839">
    <property type="entry name" value="Zn_ribbon_GRF"/>
    <property type="match status" value="1"/>
</dbReference>
<dbReference type="InterPro" id="IPR037151">
    <property type="entry name" value="AlkB-like_sf"/>
</dbReference>
<dbReference type="GO" id="GO:0008270">
    <property type="term" value="F:zinc ion binding"/>
    <property type="evidence" value="ECO:0007669"/>
    <property type="project" value="UniProtKB-KW"/>
</dbReference>
<dbReference type="PANTHER" id="PTHR31212:SF4">
    <property type="entry name" value="ALPHA-KETOGLUTARATE-DEPENDENT DIOXYGENASE ALKB HOMOLOG 3"/>
    <property type="match status" value="1"/>
</dbReference>
<feature type="domain" description="GRF-type" evidence="7">
    <location>
        <begin position="396"/>
        <end position="441"/>
    </location>
</feature>
<dbReference type="Gene3D" id="2.60.120.590">
    <property type="entry name" value="Alpha-ketoglutarate-dependent dioxygenase AlkB-like"/>
    <property type="match status" value="1"/>
</dbReference>
<evidence type="ECO:0000256" key="4">
    <source>
        <dbReference type="PROSITE-ProRule" id="PRU01343"/>
    </source>
</evidence>
<gene>
    <name evidence="8" type="ORF">FRX48_05600</name>
</gene>
<keyword evidence="1" id="KW-0479">Metal-binding</keyword>
<dbReference type="Proteomes" id="UP000324767">
    <property type="component" value="Unassembled WGS sequence"/>
</dbReference>
<dbReference type="InterPro" id="IPR005123">
    <property type="entry name" value="Oxoglu/Fe-dep_dioxygenase_dom"/>
</dbReference>
<keyword evidence="2 4" id="KW-0863">Zinc-finger</keyword>
<evidence type="ECO:0000256" key="3">
    <source>
        <dbReference type="ARBA" id="ARBA00022833"/>
    </source>
</evidence>
<evidence type="ECO:0000259" key="7">
    <source>
        <dbReference type="PROSITE" id="PS51999"/>
    </source>
</evidence>
<evidence type="ECO:0000256" key="5">
    <source>
        <dbReference type="SAM" id="MobiDB-lite"/>
    </source>
</evidence>
<dbReference type="OrthoDB" id="545910at2759"/>
<accession>A0A5M8PLD5</accession>
<evidence type="ECO:0000313" key="9">
    <source>
        <dbReference type="Proteomes" id="UP000324767"/>
    </source>
</evidence>
<keyword evidence="3" id="KW-0862">Zinc</keyword>
<dbReference type="PROSITE" id="PS51999">
    <property type="entry name" value="ZF_GRF"/>
    <property type="match status" value="1"/>
</dbReference>
<evidence type="ECO:0000259" key="6">
    <source>
        <dbReference type="PROSITE" id="PS51471"/>
    </source>
</evidence>
<dbReference type="PANTHER" id="PTHR31212">
    <property type="entry name" value="ALPHA-KETOGLUTARATE-DEPENDENT DIOXYGENASE ALKB HOMOLOG 3"/>
    <property type="match status" value="1"/>
</dbReference>
<name>A0A5M8PLD5_9LECA</name>
<evidence type="ECO:0000313" key="8">
    <source>
        <dbReference type="EMBL" id="KAA6410179.1"/>
    </source>
</evidence>